<dbReference type="EMBL" id="BQXS01012537">
    <property type="protein sequence ID" value="GKT24693.1"/>
    <property type="molecule type" value="Genomic_DNA"/>
</dbReference>
<keyword evidence="3" id="KW-1185">Reference proteome</keyword>
<dbReference type="Proteomes" id="UP001057375">
    <property type="component" value="Unassembled WGS sequence"/>
</dbReference>
<evidence type="ECO:0000256" key="1">
    <source>
        <dbReference type="SAM" id="MobiDB-lite"/>
    </source>
</evidence>
<proteinExistence type="predicted"/>
<name>A0ABQ5K4Z2_9EUKA</name>
<reference evidence="2" key="1">
    <citation type="submission" date="2022-03" db="EMBL/GenBank/DDBJ databases">
        <title>Draft genome sequence of Aduncisulcus paluster, a free-living microaerophilic Fornicata.</title>
        <authorList>
            <person name="Yuyama I."/>
            <person name="Kume K."/>
            <person name="Tamura T."/>
            <person name="Inagaki Y."/>
            <person name="Hashimoto T."/>
        </authorList>
    </citation>
    <scope>NUCLEOTIDE SEQUENCE</scope>
    <source>
        <strain evidence="2">NY0171</strain>
    </source>
</reference>
<evidence type="ECO:0000313" key="3">
    <source>
        <dbReference type="Proteomes" id="UP001057375"/>
    </source>
</evidence>
<evidence type="ECO:0000313" key="2">
    <source>
        <dbReference type="EMBL" id="GKT24693.1"/>
    </source>
</evidence>
<accession>A0ABQ5K4Z2</accession>
<feature type="region of interest" description="Disordered" evidence="1">
    <location>
        <begin position="239"/>
        <end position="260"/>
    </location>
</feature>
<gene>
    <name evidence="2" type="ORF">ADUPG1_012818</name>
</gene>
<feature type="non-terminal residue" evidence="2">
    <location>
        <position position="260"/>
    </location>
</feature>
<sequence length="260" mass="30727">MLRLGELQQTLFIASSVASLKRALIVWQSSCSARQDHRDLLEKQIISYSNSQLCFKVLSQWLKRTKTSLNDKIQNYKARVHYDQFLSKIGFKSLRMYNSVTKQMRKSARMNRMCSRFIAMHESMRNRREVSQAFHLWCSKIRTVVDRRREEELWKKSVKFHETQTKKHCFLAWRRYVAGSFWRSSHHALLRTPSLVQKHTLPIPSVTQQVTDKVFAKTISTQKRYDVSERKIPRFGRFSEVIKGSPQPRDRRSAAPPLHA</sequence>
<evidence type="ECO:0008006" key="4">
    <source>
        <dbReference type="Google" id="ProtNLM"/>
    </source>
</evidence>
<organism evidence="2 3">
    <name type="scientific">Aduncisulcus paluster</name>
    <dbReference type="NCBI Taxonomy" id="2918883"/>
    <lineage>
        <taxon>Eukaryota</taxon>
        <taxon>Metamonada</taxon>
        <taxon>Carpediemonas-like organisms</taxon>
        <taxon>Aduncisulcus</taxon>
    </lineage>
</organism>
<protein>
    <recommendedName>
        <fullName evidence="4">Sfi1 spindle body domain-containing protein</fullName>
    </recommendedName>
</protein>
<comment type="caution">
    <text evidence="2">The sequence shown here is derived from an EMBL/GenBank/DDBJ whole genome shotgun (WGS) entry which is preliminary data.</text>
</comment>